<dbReference type="EMBL" id="JAAGRN010000008">
    <property type="protein sequence ID" value="NDY83966.1"/>
    <property type="molecule type" value="Genomic_DNA"/>
</dbReference>
<name>A0A6B2QZL7_9BURK</name>
<dbReference type="RefSeq" id="WP_163655691.1">
    <property type="nucleotide sequence ID" value="NZ_JAAGRN010000008.1"/>
</dbReference>
<reference evidence="4" key="1">
    <citation type="submission" date="2020-02" db="EMBL/GenBank/DDBJ databases">
        <authorList>
            <person name="Chen W.-M."/>
        </authorList>
    </citation>
    <scope>NUCLEOTIDE SEQUENCE</scope>
    <source>
        <strain evidence="4">NBD-18</strain>
    </source>
</reference>
<sequence length="172" mass="18718">MKIQNALIFSGKAFVLGDDVNTDIHCSNKYMPGKDVAYVAAHAFEQLDSALAGDVAAQGGAILVAGDHFGINSSREQAVHVMRTMNIRAIVANSFGRQFFRNAINNGLPVFECDTRHVRAAQMIDVDFVSGSLKVDGVLHTKVEPLPQEILAILSMGGLIPFLQKYPDWNFA</sequence>
<evidence type="ECO:0000313" key="4">
    <source>
        <dbReference type="EMBL" id="NDY83966.1"/>
    </source>
</evidence>
<evidence type="ECO:0000259" key="3">
    <source>
        <dbReference type="Pfam" id="PF00694"/>
    </source>
</evidence>
<protein>
    <submittedName>
        <fullName evidence="4">3-isopropylmalate dehydratase</fullName>
    </submittedName>
</protein>
<dbReference type="InterPro" id="IPR011827">
    <property type="entry name" value="LeuD_type2/HacB/DmdB"/>
</dbReference>
<organism evidence="4">
    <name type="scientific">Sheuella amnicola</name>
    <dbReference type="NCBI Taxonomy" id="2707330"/>
    <lineage>
        <taxon>Bacteria</taxon>
        <taxon>Pseudomonadati</taxon>
        <taxon>Pseudomonadota</taxon>
        <taxon>Betaproteobacteria</taxon>
        <taxon>Burkholderiales</taxon>
        <taxon>Alcaligenaceae</taxon>
        <taxon>Sheuella</taxon>
    </lineage>
</organism>
<dbReference type="InterPro" id="IPR015928">
    <property type="entry name" value="Aconitase/3IPM_dehydase_swvl"/>
</dbReference>
<dbReference type="Gene3D" id="3.20.19.10">
    <property type="entry name" value="Aconitase, domain 4"/>
    <property type="match status" value="1"/>
</dbReference>
<dbReference type="PANTHER" id="PTHR43345:SF2">
    <property type="entry name" value="3-ISOPROPYLMALATE DEHYDRATASE SMALL SUBUNIT 1"/>
    <property type="match status" value="1"/>
</dbReference>
<dbReference type="AlphaFoldDB" id="A0A6B2QZL7"/>
<dbReference type="NCBIfam" id="TIGR02087">
    <property type="entry name" value="LEUD_arch"/>
    <property type="match status" value="1"/>
</dbReference>
<gene>
    <name evidence="4" type="ORF">G3I67_12070</name>
</gene>
<accession>A0A6B2QZL7</accession>
<dbReference type="InterPro" id="IPR050075">
    <property type="entry name" value="LeuD"/>
</dbReference>
<evidence type="ECO:0000256" key="2">
    <source>
        <dbReference type="ARBA" id="ARBA00023239"/>
    </source>
</evidence>
<keyword evidence="2" id="KW-0456">Lyase</keyword>
<dbReference type="PANTHER" id="PTHR43345">
    <property type="entry name" value="3-ISOPROPYLMALATE DEHYDRATASE SMALL SUBUNIT 2-RELATED-RELATED"/>
    <property type="match status" value="1"/>
</dbReference>
<proteinExistence type="inferred from homology"/>
<feature type="domain" description="Aconitase A/isopropylmalate dehydratase small subunit swivel" evidence="3">
    <location>
        <begin position="57"/>
        <end position="108"/>
    </location>
</feature>
<dbReference type="Pfam" id="PF00694">
    <property type="entry name" value="Aconitase_C"/>
    <property type="match status" value="1"/>
</dbReference>
<evidence type="ECO:0000256" key="1">
    <source>
        <dbReference type="ARBA" id="ARBA00009869"/>
    </source>
</evidence>
<dbReference type="SUPFAM" id="SSF52016">
    <property type="entry name" value="LeuD/IlvD-like"/>
    <property type="match status" value="1"/>
</dbReference>
<dbReference type="GO" id="GO:0016836">
    <property type="term" value="F:hydro-lyase activity"/>
    <property type="evidence" value="ECO:0007669"/>
    <property type="project" value="InterPro"/>
</dbReference>
<comment type="similarity">
    <text evidence="1">Belongs to the LeuD family. LeuD type 2 subfamily.</text>
</comment>
<dbReference type="InterPro" id="IPR000573">
    <property type="entry name" value="AconitaseA/IPMdHydase_ssu_swvl"/>
</dbReference>
<comment type="caution">
    <text evidence="4">The sequence shown here is derived from an EMBL/GenBank/DDBJ whole genome shotgun (WGS) entry which is preliminary data.</text>
</comment>